<feature type="domain" description="Thiamine pyrophosphate enzyme N-terminal TPP-binding" evidence="4">
    <location>
        <begin position="7"/>
        <end position="111"/>
    </location>
</feature>
<comment type="similarity">
    <text evidence="1">Belongs to the TPP enzyme family.</text>
</comment>
<dbReference type="EMBL" id="JJOA01000035">
    <property type="protein sequence ID" value="KEA55818.1"/>
    <property type="molecule type" value="Genomic_DNA"/>
</dbReference>
<evidence type="ECO:0000256" key="2">
    <source>
        <dbReference type="ARBA" id="ARBA00023052"/>
    </source>
</evidence>
<dbReference type="GO" id="GO:0050660">
    <property type="term" value="F:flavin adenine dinucleotide binding"/>
    <property type="evidence" value="ECO:0007669"/>
    <property type="project" value="TreeGrafter"/>
</dbReference>
<proteinExistence type="inferred from homology"/>
<dbReference type="Gene3D" id="3.40.50.970">
    <property type="match status" value="2"/>
</dbReference>
<dbReference type="InterPro" id="IPR029061">
    <property type="entry name" value="THDP-binding"/>
</dbReference>
<dbReference type="CDD" id="cd07035">
    <property type="entry name" value="TPP_PYR_POX_like"/>
    <property type="match status" value="1"/>
</dbReference>
<dbReference type="InterPro" id="IPR011766">
    <property type="entry name" value="TPP_enzyme_TPP-bd"/>
</dbReference>
<feature type="domain" description="Thiamine pyrophosphate enzyme TPP-binding" evidence="3">
    <location>
        <begin position="381"/>
        <end position="516"/>
    </location>
</feature>
<dbReference type="InterPro" id="IPR045229">
    <property type="entry name" value="TPP_enz"/>
</dbReference>
<gene>
    <name evidence="5" type="ORF">DT99_30515</name>
</gene>
<sequence length="519" mass="54470">MQKIQINGAQSLIQTLVNCDVDVCFGNPGTSEMHFVAALDSAPTMRSVLCLFEGVVTGAADGYGRVAGKPAATLLHLGPGLANGLANLHNARRANTPIVNIVGDHATYHLQYDALLTSDIVGFARPVSSWIHESKSAKTVAADTARAVQAARSAPGGVSTLILPADTAWEEAERPALPLLDRGPEPASPAAVEAAAMLLRNGKRTALILRGNALHGAGLEAAGRVQAASGARLLCDTFAPHTELGAGRVPVERIPYFAEQIVAFLEGTEQILLVGSKPPVSFFAYPGTSSWCTPEGCHLSYLSHPHEDACGALAALADALGTPEQAARRVPLQLPDMPTGNLTPSAIARVMSNLTPENAIFADESATSGGALLSTMATARPHTHLPLTGGSIGDGLPVAIGAAIAAPDRKVVCPHGDGGAAYTMQALWTMARENLDITVVIYANRSYAILNIELQRVGVQEASQKALSMLDLRNPEMNWVKIAQGMGVEASRATTAEEFADLYRSAMRQRGPRLIEAMI</sequence>
<organism evidence="5">
    <name type="scientific">Burkholderia cenocepacia</name>
    <dbReference type="NCBI Taxonomy" id="95486"/>
    <lineage>
        <taxon>Bacteria</taxon>
        <taxon>Pseudomonadati</taxon>
        <taxon>Pseudomonadota</taxon>
        <taxon>Betaproteobacteria</taxon>
        <taxon>Burkholderiales</taxon>
        <taxon>Burkholderiaceae</taxon>
        <taxon>Burkholderia</taxon>
        <taxon>Burkholderia cepacia complex</taxon>
    </lineage>
</organism>
<dbReference type="PANTHER" id="PTHR18968:SF86">
    <property type="entry name" value="ACETOLACTATE SYNTHASE LARGE SUBUNIT ILVX-RELATED"/>
    <property type="match status" value="1"/>
</dbReference>
<dbReference type="SUPFAM" id="SSF52518">
    <property type="entry name" value="Thiamin diphosphate-binding fold (THDP-binding)"/>
    <property type="match status" value="2"/>
</dbReference>
<dbReference type="GO" id="GO:0003984">
    <property type="term" value="F:acetolactate synthase activity"/>
    <property type="evidence" value="ECO:0007669"/>
    <property type="project" value="TreeGrafter"/>
</dbReference>
<accession>A0A071M4Y0</accession>
<dbReference type="Pfam" id="PF02775">
    <property type="entry name" value="TPP_enzyme_C"/>
    <property type="match status" value="1"/>
</dbReference>
<dbReference type="GO" id="GO:0030976">
    <property type="term" value="F:thiamine pyrophosphate binding"/>
    <property type="evidence" value="ECO:0007669"/>
    <property type="project" value="InterPro"/>
</dbReference>
<dbReference type="PANTHER" id="PTHR18968">
    <property type="entry name" value="THIAMINE PYROPHOSPHATE ENZYMES"/>
    <property type="match status" value="1"/>
</dbReference>
<dbReference type="Pfam" id="PF02776">
    <property type="entry name" value="TPP_enzyme_N"/>
    <property type="match status" value="1"/>
</dbReference>
<comment type="caution">
    <text evidence="5">The sequence shown here is derived from an EMBL/GenBank/DDBJ whole genome shotgun (WGS) entry which is preliminary data.</text>
</comment>
<dbReference type="CDD" id="cd02002">
    <property type="entry name" value="TPP_BFDC"/>
    <property type="match status" value="1"/>
</dbReference>
<reference evidence="5" key="1">
    <citation type="submission" date="2014-04" db="EMBL/GenBank/DDBJ databases">
        <title>In planta biocontrol of soil-borne Fusarium wilt of banana through a plant endophytic bacterium, Burkholderia cenocepacia 869T2.</title>
        <authorList>
            <person name="Ho Y.-N."/>
            <person name="Chiang H.-M."/>
            <person name="Chao C.-P."/>
            <person name="Su C.-C."/>
            <person name="Hsu H.-F."/>
            <person name="Guo C.-T."/>
            <person name="Hsieh J.-L."/>
            <person name="Huang C.-C."/>
        </authorList>
    </citation>
    <scope>NUCLEOTIDE SEQUENCE [LARGE SCALE GENOMIC DNA]</scope>
    <source>
        <strain evidence="5">869T2</strain>
    </source>
</reference>
<dbReference type="AlphaFoldDB" id="A0A071M4Y0"/>
<evidence type="ECO:0000259" key="4">
    <source>
        <dbReference type="Pfam" id="PF02776"/>
    </source>
</evidence>
<keyword evidence="2" id="KW-0786">Thiamine pyrophosphate</keyword>
<dbReference type="NCBIfam" id="NF005760">
    <property type="entry name" value="PRK07586.1"/>
    <property type="match status" value="1"/>
</dbReference>
<protein>
    <submittedName>
        <fullName evidence="5">Decarboxylase</fullName>
    </submittedName>
</protein>
<dbReference type="InterPro" id="IPR012001">
    <property type="entry name" value="Thiamin_PyroP_enz_TPP-bd_dom"/>
</dbReference>
<evidence type="ECO:0000313" key="5">
    <source>
        <dbReference type="EMBL" id="KEA55818.1"/>
    </source>
</evidence>
<evidence type="ECO:0000256" key="1">
    <source>
        <dbReference type="ARBA" id="ARBA00007812"/>
    </source>
</evidence>
<evidence type="ECO:0000259" key="3">
    <source>
        <dbReference type="Pfam" id="PF02775"/>
    </source>
</evidence>
<dbReference type="NCBIfam" id="NF009122">
    <property type="entry name" value="PRK12474.1"/>
    <property type="match status" value="1"/>
</dbReference>
<dbReference type="GO" id="GO:0044281">
    <property type="term" value="P:small molecule metabolic process"/>
    <property type="evidence" value="ECO:0007669"/>
    <property type="project" value="UniProtKB-ARBA"/>
</dbReference>
<name>A0A071M4Y0_9BURK</name>